<gene>
    <name evidence="1" type="ORF">SAMN06265222_11727</name>
</gene>
<dbReference type="EMBL" id="FXUG01000017">
    <property type="protein sequence ID" value="SMP73856.1"/>
    <property type="molecule type" value="Genomic_DNA"/>
</dbReference>
<evidence type="ECO:0000313" key="2">
    <source>
        <dbReference type="Proteomes" id="UP001158067"/>
    </source>
</evidence>
<dbReference type="Proteomes" id="UP001158067">
    <property type="component" value="Unassembled WGS sequence"/>
</dbReference>
<evidence type="ECO:0000313" key="1">
    <source>
        <dbReference type="EMBL" id="SMP73856.1"/>
    </source>
</evidence>
<name>A0ABY1QJY1_9BACT</name>
<organism evidence="1 2">
    <name type="scientific">Neorhodopirellula lusitana</name>
    <dbReference type="NCBI Taxonomy" id="445327"/>
    <lineage>
        <taxon>Bacteria</taxon>
        <taxon>Pseudomonadati</taxon>
        <taxon>Planctomycetota</taxon>
        <taxon>Planctomycetia</taxon>
        <taxon>Pirellulales</taxon>
        <taxon>Pirellulaceae</taxon>
        <taxon>Neorhodopirellula</taxon>
    </lineage>
</organism>
<comment type="caution">
    <text evidence="1">The sequence shown here is derived from an EMBL/GenBank/DDBJ whole genome shotgun (WGS) entry which is preliminary data.</text>
</comment>
<proteinExistence type="predicted"/>
<accession>A0ABY1QJY1</accession>
<reference evidence="1 2" key="1">
    <citation type="submission" date="2017-05" db="EMBL/GenBank/DDBJ databases">
        <authorList>
            <person name="Varghese N."/>
            <person name="Submissions S."/>
        </authorList>
    </citation>
    <scope>NUCLEOTIDE SEQUENCE [LARGE SCALE GENOMIC DNA]</scope>
    <source>
        <strain evidence="1 2">DSM 25457</strain>
    </source>
</reference>
<keyword evidence="2" id="KW-1185">Reference proteome</keyword>
<protein>
    <submittedName>
        <fullName evidence="1">Uncharacterized protein</fullName>
    </submittedName>
</protein>
<sequence>MFDQTQTERTQFDQAQLNCEAMRQLIHAAQAHWQGCDWPTRFGPRNLDLAGIRSRQAKLAAKATRGEEATGWAEAVAWLAEVENDAAQAAGLAERAFCEAELAKWVAASDLLQQAESLEAKYGQLDGYQQVREAFQRWFASNSQL</sequence>